<accession>A0A4Y2E2I4</accession>
<protein>
    <submittedName>
        <fullName evidence="1">Uncharacterized protein</fullName>
    </submittedName>
</protein>
<dbReference type="EMBL" id="BGPR01091466">
    <property type="protein sequence ID" value="GBM23401.1"/>
    <property type="molecule type" value="Genomic_DNA"/>
</dbReference>
<proteinExistence type="predicted"/>
<dbReference type="EMBL" id="BGPR01091457">
    <property type="protein sequence ID" value="GBM23358.1"/>
    <property type="molecule type" value="Genomic_DNA"/>
</dbReference>
<evidence type="ECO:0000313" key="3">
    <source>
        <dbReference type="EMBL" id="GBM23371.1"/>
    </source>
</evidence>
<dbReference type="AlphaFoldDB" id="A0A4Y2E2I4"/>
<gene>
    <name evidence="2" type="ORF">AVEN_102504_1</name>
    <name evidence="4" type="ORF">AVEN_184774_1</name>
    <name evidence="3" type="ORF">AVEN_94159_1</name>
    <name evidence="1" type="ORF">AVEN_98680_1</name>
</gene>
<dbReference type="Proteomes" id="UP000499080">
    <property type="component" value="Unassembled WGS sequence"/>
</dbReference>
<dbReference type="InterPro" id="IPR036397">
    <property type="entry name" value="RNaseH_sf"/>
</dbReference>
<evidence type="ECO:0000313" key="2">
    <source>
        <dbReference type="EMBL" id="GBM23358.1"/>
    </source>
</evidence>
<sequence>MVFHYGCPLLRPSSAANHSCLTRTTVFRDYCLRARWCMTAHCSTSAGAASCPLGDDRVISRSLPTAWPPRSPDLNQCGFWLCKFLKDRVYGGSIRTLSEFKANINVMLLQLTEKPFAS</sequence>
<evidence type="ECO:0000313" key="1">
    <source>
        <dbReference type="EMBL" id="GBM23340.1"/>
    </source>
</evidence>
<evidence type="ECO:0000313" key="5">
    <source>
        <dbReference type="Proteomes" id="UP000499080"/>
    </source>
</evidence>
<reference evidence="1 5" key="1">
    <citation type="journal article" date="2019" name="Sci. Rep.">
        <title>Orb-weaving spider Araneus ventricosus genome elucidates the spidroin gene catalogue.</title>
        <authorList>
            <person name="Kono N."/>
            <person name="Nakamura H."/>
            <person name="Ohtoshi R."/>
            <person name="Moran D.A.P."/>
            <person name="Shinohara A."/>
            <person name="Yoshida Y."/>
            <person name="Fujiwara M."/>
            <person name="Mori M."/>
            <person name="Tomita M."/>
            <person name="Arakawa K."/>
        </authorList>
    </citation>
    <scope>NUCLEOTIDE SEQUENCE [LARGE SCALE GENOMIC DNA]</scope>
</reference>
<evidence type="ECO:0000313" key="4">
    <source>
        <dbReference type="EMBL" id="GBM23401.1"/>
    </source>
</evidence>
<comment type="caution">
    <text evidence="1">The sequence shown here is derived from an EMBL/GenBank/DDBJ whole genome shotgun (WGS) entry which is preliminary data.</text>
</comment>
<dbReference type="GO" id="GO:0003676">
    <property type="term" value="F:nucleic acid binding"/>
    <property type="evidence" value="ECO:0007669"/>
    <property type="project" value="InterPro"/>
</dbReference>
<dbReference type="EMBL" id="BGPR01091455">
    <property type="protein sequence ID" value="GBM23340.1"/>
    <property type="molecule type" value="Genomic_DNA"/>
</dbReference>
<name>A0A4Y2E2I4_ARAVE</name>
<dbReference type="PANTHER" id="PTHR47326:SF1">
    <property type="entry name" value="HTH PSQ-TYPE DOMAIN-CONTAINING PROTEIN"/>
    <property type="match status" value="1"/>
</dbReference>
<dbReference type="EMBL" id="BGPR01091461">
    <property type="protein sequence ID" value="GBM23371.1"/>
    <property type="molecule type" value="Genomic_DNA"/>
</dbReference>
<keyword evidence="5" id="KW-1185">Reference proteome</keyword>
<dbReference type="PANTHER" id="PTHR47326">
    <property type="entry name" value="TRANSPOSABLE ELEMENT TC3 TRANSPOSASE-LIKE PROTEIN"/>
    <property type="match status" value="1"/>
</dbReference>
<organism evidence="1 5">
    <name type="scientific">Araneus ventricosus</name>
    <name type="common">Orbweaver spider</name>
    <name type="synonym">Epeira ventricosa</name>
    <dbReference type="NCBI Taxonomy" id="182803"/>
    <lineage>
        <taxon>Eukaryota</taxon>
        <taxon>Metazoa</taxon>
        <taxon>Ecdysozoa</taxon>
        <taxon>Arthropoda</taxon>
        <taxon>Chelicerata</taxon>
        <taxon>Arachnida</taxon>
        <taxon>Araneae</taxon>
        <taxon>Araneomorphae</taxon>
        <taxon>Entelegynae</taxon>
        <taxon>Araneoidea</taxon>
        <taxon>Araneidae</taxon>
        <taxon>Araneus</taxon>
    </lineage>
</organism>
<dbReference type="Gene3D" id="3.30.420.10">
    <property type="entry name" value="Ribonuclease H-like superfamily/Ribonuclease H"/>
    <property type="match status" value="1"/>
</dbReference>